<comment type="caution">
    <text evidence="2">The sequence shown here is derived from an EMBL/GenBank/DDBJ whole genome shotgun (WGS) entry which is preliminary data.</text>
</comment>
<evidence type="ECO:0000313" key="2">
    <source>
        <dbReference type="EMBL" id="KGF49453.1"/>
    </source>
</evidence>
<dbReference type="AlphaFoldDB" id="A0A096AQU2"/>
<dbReference type="Pfam" id="PF12099">
    <property type="entry name" value="DUF3575"/>
    <property type="match status" value="1"/>
</dbReference>
<dbReference type="InterPro" id="IPR021958">
    <property type="entry name" value="DUF3575"/>
</dbReference>
<dbReference type="RefSeq" id="WP_036883053.1">
    <property type="nucleotide sequence ID" value="NZ_JRNR01000041.1"/>
</dbReference>
<feature type="chain" id="PRO_5001917322" description="DUF3575 domain-containing protein" evidence="1">
    <location>
        <begin position="22"/>
        <end position="184"/>
    </location>
</feature>
<protein>
    <recommendedName>
        <fullName evidence="4">DUF3575 domain-containing protein</fullName>
    </recommendedName>
</protein>
<accession>A0A096AQU2</accession>
<dbReference type="EMBL" id="JRNR01000041">
    <property type="protein sequence ID" value="KGF49453.1"/>
    <property type="molecule type" value="Genomic_DNA"/>
</dbReference>
<sequence>MKKIITTFLSCMAMVAAYGQAISVNTDVAMAALQTYNIGAEMTIGNRSTLGLSVFTNNKPYWNKEAKAIGVQPEYRYYFGGRPMYHHFVGVSALAMDYDAKWKNTRHDGFAVGAGLTFGYVVALSNRWTIDAHAGVGMIIFHEKKITDGFPDLKTTVGSVARDGFKGTILAPTKIGITLSYIIR</sequence>
<gene>
    <name evidence="2" type="ORF">HMPREF0654_05085</name>
</gene>
<feature type="signal peptide" evidence="1">
    <location>
        <begin position="1"/>
        <end position="21"/>
    </location>
</feature>
<evidence type="ECO:0000313" key="3">
    <source>
        <dbReference type="Proteomes" id="UP000029538"/>
    </source>
</evidence>
<organism evidence="2 3">
    <name type="scientific">Prevotella disiens DNF00882</name>
    <dbReference type="NCBI Taxonomy" id="1401075"/>
    <lineage>
        <taxon>Bacteria</taxon>
        <taxon>Pseudomonadati</taxon>
        <taxon>Bacteroidota</taxon>
        <taxon>Bacteroidia</taxon>
        <taxon>Bacteroidales</taxon>
        <taxon>Prevotellaceae</taxon>
        <taxon>Prevotella</taxon>
    </lineage>
</organism>
<name>A0A096AQU2_9BACT</name>
<keyword evidence="1" id="KW-0732">Signal</keyword>
<dbReference type="Proteomes" id="UP000029538">
    <property type="component" value="Unassembled WGS sequence"/>
</dbReference>
<reference evidence="2 3" key="1">
    <citation type="submission" date="2014-07" db="EMBL/GenBank/DDBJ databases">
        <authorList>
            <person name="McCorrison J."/>
            <person name="Sanka R."/>
            <person name="Torralba M."/>
            <person name="Gillis M."/>
            <person name="Haft D.H."/>
            <person name="Methe B."/>
            <person name="Sutton G."/>
            <person name="Nelson K.E."/>
        </authorList>
    </citation>
    <scope>NUCLEOTIDE SEQUENCE [LARGE SCALE GENOMIC DNA]</scope>
    <source>
        <strain evidence="2 3">DNF00882</strain>
    </source>
</reference>
<proteinExistence type="predicted"/>
<evidence type="ECO:0000256" key="1">
    <source>
        <dbReference type="SAM" id="SignalP"/>
    </source>
</evidence>
<evidence type="ECO:0008006" key="4">
    <source>
        <dbReference type="Google" id="ProtNLM"/>
    </source>
</evidence>